<organism evidence="1 2">
    <name type="scientific">Syntrophaceticus schinkii</name>
    <dbReference type="NCBI Taxonomy" id="499207"/>
    <lineage>
        <taxon>Bacteria</taxon>
        <taxon>Bacillati</taxon>
        <taxon>Bacillota</taxon>
        <taxon>Clostridia</taxon>
        <taxon>Thermoanaerobacterales</taxon>
        <taxon>Thermoanaerobacterales Family III. Incertae Sedis</taxon>
        <taxon>Syntrophaceticus</taxon>
    </lineage>
</organism>
<evidence type="ECO:0000313" key="1">
    <source>
        <dbReference type="EMBL" id="CEO88903.1"/>
    </source>
</evidence>
<protein>
    <submittedName>
        <fullName evidence="1">Uncharacterized protein</fullName>
    </submittedName>
</protein>
<keyword evidence="2" id="KW-1185">Reference proteome</keyword>
<dbReference type="AlphaFoldDB" id="A0A0B7ML28"/>
<name>A0A0B7ML28_9FIRM</name>
<proteinExistence type="predicted"/>
<dbReference type="EMBL" id="CDRZ01000223">
    <property type="protein sequence ID" value="CEO88903.1"/>
    <property type="molecule type" value="Genomic_DNA"/>
</dbReference>
<evidence type="ECO:0000313" key="2">
    <source>
        <dbReference type="Proteomes" id="UP000046155"/>
    </source>
</evidence>
<sequence length="71" mass="8118">MGPEVALKAYPLSGEPETFRYHQNEQVVTRNKDGRTLDSMDDFFCYAFQCDAEGYPGTTKKTVHHDSEPFL</sequence>
<accession>A0A0B7ML28</accession>
<gene>
    <name evidence="1" type="ORF">SSCH_30007</name>
</gene>
<dbReference type="Proteomes" id="UP000046155">
    <property type="component" value="Unassembled WGS sequence"/>
</dbReference>
<reference evidence="2" key="1">
    <citation type="submission" date="2015-01" db="EMBL/GenBank/DDBJ databases">
        <authorList>
            <person name="Manzoor Shahid"/>
            <person name="Zubair Saima"/>
        </authorList>
    </citation>
    <scope>NUCLEOTIDE SEQUENCE [LARGE SCALE GENOMIC DNA]</scope>
    <source>
        <strain evidence="2">Sp3</strain>
    </source>
</reference>